<dbReference type="EMBL" id="UINC01080629">
    <property type="protein sequence ID" value="SVC23738.1"/>
    <property type="molecule type" value="Genomic_DNA"/>
</dbReference>
<evidence type="ECO:0000313" key="1">
    <source>
        <dbReference type="EMBL" id="SVC23738.1"/>
    </source>
</evidence>
<proteinExistence type="predicted"/>
<protein>
    <submittedName>
        <fullName evidence="1">Uncharacterized protein</fullName>
    </submittedName>
</protein>
<reference evidence="1" key="1">
    <citation type="submission" date="2018-05" db="EMBL/GenBank/DDBJ databases">
        <authorList>
            <person name="Lanie J.A."/>
            <person name="Ng W.-L."/>
            <person name="Kazmierczak K.M."/>
            <person name="Andrzejewski T.M."/>
            <person name="Davidsen T.M."/>
            <person name="Wayne K.J."/>
            <person name="Tettelin H."/>
            <person name="Glass J.I."/>
            <person name="Rusch D."/>
            <person name="Podicherti R."/>
            <person name="Tsui H.-C.T."/>
            <person name="Winkler M.E."/>
        </authorList>
    </citation>
    <scope>NUCLEOTIDE SEQUENCE</scope>
</reference>
<dbReference type="AlphaFoldDB" id="A0A382KH49"/>
<name>A0A382KH49_9ZZZZ</name>
<feature type="non-terminal residue" evidence="1">
    <location>
        <position position="136"/>
    </location>
</feature>
<organism evidence="1">
    <name type="scientific">marine metagenome</name>
    <dbReference type="NCBI Taxonomy" id="408172"/>
    <lineage>
        <taxon>unclassified sequences</taxon>
        <taxon>metagenomes</taxon>
        <taxon>ecological metagenomes</taxon>
    </lineage>
</organism>
<accession>A0A382KH49</accession>
<sequence>MKLLQSISILLACSPFVFAAKPPAEEEVQGLYEGSWKDSAGSADAEVRVAAMGKGTFKLLARRELGGEIVRAEVDGKTDKESGGVTFAGKDWKATYKDGAIEGTIGKKGSLSIKRIVRKSPTLGKKPPKGAIALID</sequence>
<gene>
    <name evidence="1" type="ORF">METZ01_LOCUS276592</name>
</gene>